<dbReference type="Proteomes" id="UP001595075">
    <property type="component" value="Unassembled WGS sequence"/>
</dbReference>
<organism evidence="2 3">
    <name type="scientific">Oculimacula yallundae</name>
    <dbReference type="NCBI Taxonomy" id="86028"/>
    <lineage>
        <taxon>Eukaryota</taxon>
        <taxon>Fungi</taxon>
        <taxon>Dikarya</taxon>
        <taxon>Ascomycota</taxon>
        <taxon>Pezizomycotina</taxon>
        <taxon>Leotiomycetes</taxon>
        <taxon>Helotiales</taxon>
        <taxon>Ploettnerulaceae</taxon>
        <taxon>Oculimacula</taxon>
    </lineage>
</organism>
<protein>
    <submittedName>
        <fullName evidence="2">Uncharacterized protein</fullName>
    </submittedName>
</protein>
<evidence type="ECO:0000313" key="3">
    <source>
        <dbReference type="Proteomes" id="UP001595075"/>
    </source>
</evidence>
<feature type="compositionally biased region" description="Basic and acidic residues" evidence="1">
    <location>
        <begin position="585"/>
        <end position="597"/>
    </location>
</feature>
<evidence type="ECO:0000313" key="2">
    <source>
        <dbReference type="EMBL" id="KAL2065371.1"/>
    </source>
</evidence>
<feature type="compositionally biased region" description="Basic and acidic residues" evidence="1">
    <location>
        <begin position="168"/>
        <end position="192"/>
    </location>
</feature>
<feature type="region of interest" description="Disordered" evidence="1">
    <location>
        <begin position="458"/>
        <end position="522"/>
    </location>
</feature>
<feature type="region of interest" description="Disordered" evidence="1">
    <location>
        <begin position="566"/>
        <end position="675"/>
    </location>
</feature>
<sequence>MVRRYHSHKNDLRRMAQRYNLFPSRNSNNSGSHFSNTEFDRAWQSAVEDLAEAEPRIPHTANSELWADWIAWRTDLTMWYRYSVDHNGEIPWAGNAPPDPEYMPWTRTPPPTPPLDRPARIAAVSTPQSGTFEEVLQELHRLKLREEQAKAEKLLAEEKARADKIKARADKLKADADKVKADAKAETDRLHAENAALKKKLESSNKRVGPRQPAPPQRPSQVESGSATTYTPPLRDDKEFPILNGQPGLVDSKYAGPAPAPAPAPAPTIAEVAANAASLPQPTPSSNTAQRQTPLVVYDGAKMSKHNVNGGVRLNPNLDRSGDLGQLFDRTPEKGVRWGVRTNRGATERLFGNNTKEWKLTDAMKRHYDGISIRHKKEVSLKDTTEYFWAEPSNRGRFLRFGKREILLADDFRKLLDGSHAALKYWVELPLDEELPYFAQFLEDYLNGRYSGNGPRPVGAAVQPRGARNPHLAVPTTKGPLFKEGDDLNVVTGNHSQRGRDSDRASQSKKTHVPRNQHRLPELLKIAREVKRADDTTQSKAKRAEYSNAVLLDDAKEAALRAKESANRYKVLAEPSTDPDSTEVPEVKDTGSDDPKSESSPSSDTAATKQQAEGSGSVASNPPSNWADEVIEEHGPSAASPDGDAKVETEAQAEVVKEKGEGEGEGEDSPSSGSK</sequence>
<name>A0ABR4C7U2_9HELO</name>
<reference evidence="2 3" key="1">
    <citation type="journal article" date="2024" name="Commun. Biol.">
        <title>Comparative genomic analysis of thermophilic fungi reveals convergent evolutionary adaptations and gene losses.</title>
        <authorList>
            <person name="Steindorff A.S."/>
            <person name="Aguilar-Pontes M.V."/>
            <person name="Robinson A.J."/>
            <person name="Andreopoulos B."/>
            <person name="LaButti K."/>
            <person name="Kuo A."/>
            <person name="Mondo S."/>
            <person name="Riley R."/>
            <person name="Otillar R."/>
            <person name="Haridas S."/>
            <person name="Lipzen A."/>
            <person name="Grimwood J."/>
            <person name="Schmutz J."/>
            <person name="Clum A."/>
            <person name="Reid I.D."/>
            <person name="Moisan M.C."/>
            <person name="Butler G."/>
            <person name="Nguyen T.T.M."/>
            <person name="Dewar K."/>
            <person name="Conant G."/>
            <person name="Drula E."/>
            <person name="Henrissat B."/>
            <person name="Hansel C."/>
            <person name="Singer S."/>
            <person name="Hutchinson M.I."/>
            <person name="de Vries R.P."/>
            <person name="Natvig D.O."/>
            <person name="Powell A.J."/>
            <person name="Tsang A."/>
            <person name="Grigoriev I.V."/>
        </authorList>
    </citation>
    <scope>NUCLEOTIDE SEQUENCE [LARGE SCALE GENOMIC DNA]</scope>
    <source>
        <strain evidence="2 3">CBS 494.80</strain>
    </source>
</reference>
<feature type="compositionally biased region" description="Polar residues" evidence="1">
    <location>
        <begin position="605"/>
        <end position="624"/>
    </location>
</feature>
<keyword evidence="3" id="KW-1185">Reference proteome</keyword>
<feature type="compositionally biased region" description="Basic residues" evidence="1">
    <location>
        <begin position="507"/>
        <end position="518"/>
    </location>
</feature>
<proteinExistence type="predicted"/>
<dbReference type="EMBL" id="JAZHXI010000012">
    <property type="protein sequence ID" value="KAL2065371.1"/>
    <property type="molecule type" value="Genomic_DNA"/>
</dbReference>
<accession>A0ABR4C7U2</accession>
<feature type="compositionally biased region" description="Polar residues" evidence="1">
    <location>
        <begin position="220"/>
        <end position="231"/>
    </location>
</feature>
<feature type="compositionally biased region" description="Basic and acidic residues" evidence="1">
    <location>
        <begin position="643"/>
        <end position="662"/>
    </location>
</feature>
<evidence type="ECO:0000256" key="1">
    <source>
        <dbReference type="SAM" id="MobiDB-lite"/>
    </source>
</evidence>
<feature type="region of interest" description="Disordered" evidence="1">
    <location>
        <begin position="168"/>
        <end position="266"/>
    </location>
</feature>
<gene>
    <name evidence="2" type="ORF">VTL71DRAFT_3041</name>
</gene>
<comment type="caution">
    <text evidence="2">The sequence shown here is derived from an EMBL/GenBank/DDBJ whole genome shotgun (WGS) entry which is preliminary data.</text>
</comment>